<name>A0A3L8D677_OOCBI</name>
<dbReference type="EMBL" id="QOIP01000012">
    <property type="protein sequence ID" value="RLU15739.1"/>
    <property type="molecule type" value="Genomic_DNA"/>
</dbReference>
<dbReference type="PROSITE" id="PS51362">
    <property type="entry name" value="TGF_BETA_2"/>
    <property type="match status" value="1"/>
</dbReference>
<comment type="subcellular location">
    <subcellularLocation>
        <location evidence="1">Secreted</location>
    </subcellularLocation>
</comment>
<dbReference type="SMART" id="SM00204">
    <property type="entry name" value="TGFB"/>
    <property type="match status" value="1"/>
</dbReference>
<evidence type="ECO:0000313" key="9">
    <source>
        <dbReference type="EMBL" id="RLU15739.1"/>
    </source>
</evidence>
<evidence type="ECO:0000259" key="8">
    <source>
        <dbReference type="PROSITE" id="PS51362"/>
    </source>
</evidence>
<evidence type="ECO:0000256" key="6">
    <source>
        <dbReference type="RuleBase" id="RU000354"/>
    </source>
</evidence>
<dbReference type="GO" id="GO:0005125">
    <property type="term" value="F:cytokine activity"/>
    <property type="evidence" value="ECO:0007669"/>
    <property type="project" value="TreeGrafter"/>
</dbReference>
<dbReference type="InterPro" id="IPR001839">
    <property type="entry name" value="TGF-b_C"/>
</dbReference>
<dbReference type="Proteomes" id="UP000279307">
    <property type="component" value="Chromosome 12"/>
</dbReference>
<dbReference type="Pfam" id="PF00688">
    <property type="entry name" value="TGFb_propeptide"/>
    <property type="match status" value="1"/>
</dbReference>
<dbReference type="GO" id="GO:0005615">
    <property type="term" value="C:extracellular space"/>
    <property type="evidence" value="ECO:0007669"/>
    <property type="project" value="TreeGrafter"/>
</dbReference>
<evidence type="ECO:0000256" key="3">
    <source>
        <dbReference type="ARBA" id="ARBA00022525"/>
    </source>
</evidence>
<evidence type="ECO:0000256" key="5">
    <source>
        <dbReference type="ARBA" id="ARBA00023157"/>
    </source>
</evidence>
<dbReference type="SUPFAM" id="SSF57501">
    <property type="entry name" value="Cystine-knot cytokines"/>
    <property type="match status" value="1"/>
</dbReference>
<dbReference type="InterPro" id="IPR029034">
    <property type="entry name" value="Cystine-knot_cytokine"/>
</dbReference>
<reference evidence="9" key="1">
    <citation type="journal article" date="2018" name="Genome Res.">
        <title>The genomic architecture and molecular evolution of ant odorant receptors.</title>
        <authorList>
            <person name="McKenzie S.K."/>
            <person name="Kronauer D.J.C."/>
        </authorList>
    </citation>
    <scope>NUCLEOTIDE SEQUENCE [LARGE SCALE GENOMIC DNA]</scope>
    <source>
        <strain evidence="9">Clonal line C1</strain>
    </source>
</reference>
<feature type="region of interest" description="Disordered" evidence="7">
    <location>
        <begin position="100"/>
        <end position="126"/>
    </location>
</feature>
<dbReference type="PANTHER" id="PTHR11848:SF119">
    <property type="entry name" value="TGF-BETA FAMILY PROFILE DOMAIN-CONTAINING PROTEIN"/>
    <property type="match status" value="1"/>
</dbReference>
<dbReference type="Gene3D" id="2.60.120.970">
    <property type="match status" value="1"/>
</dbReference>
<dbReference type="FunFam" id="2.10.90.10:FF:000058">
    <property type="entry name" value="Maverick"/>
    <property type="match status" value="1"/>
</dbReference>
<gene>
    <name evidence="9" type="ORF">DMN91_011494</name>
</gene>
<dbReference type="GO" id="GO:0008083">
    <property type="term" value="F:growth factor activity"/>
    <property type="evidence" value="ECO:0007669"/>
    <property type="project" value="UniProtKB-KW"/>
</dbReference>
<keyword evidence="3" id="KW-0964">Secreted</keyword>
<proteinExistence type="inferred from homology"/>
<dbReference type="CDD" id="cd13755">
    <property type="entry name" value="TGF_beta_maverick"/>
    <property type="match status" value="1"/>
</dbReference>
<dbReference type="Gene3D" id="2.10.90.10">
    <property type="entry name" value="Cystine-knot cytokines"/>
    <property type="match status" value="1"/>
</dbReference>
<comment type="similarity">
    <text evidence="2 6">Belongs to the TGF-beta family.</text>
</comment>
<keyword evidence="4 6" id="KW-0339">Growth factor</keyword>
<evidence type="ECO:0000256" key="4">
    <source>
        <dbReference type="ARBA" id="ARBA00023030"/>
    </source>
</evidence>
<dbReference type="OrthoDB" id="5949851at2759"/>
<dbReference type="PANTHER" id="PTHR11848">
    <property type="entry name" value="TGF-BETA FAMILY"/>
    <property type="match status" value="1"/>
</dbReference>
<accession>A0A3L8D677</accession>
<reference evidence="9" key="2">
    <citation type="submission" date="2018-07" db="EMBL/GenBank/DDBJ databases">
        <authorList>
            <person name="Mckenzie S.K."/>
            <person name="Kronauer D.J.C."/>
        </authorList>
    </citation>
    <scope>NUCLEOTIDE SEQUENCE</scope>
    <source>
        <strain evidence="9">Clonal line C1</strain>
    </source>
</reference>
<keyword evidence="5" id="KW-1015">Disulfide bond</keyword>
<dbReference type="AlphaFoldDB" id="A0A3L8D677"/>
<dbReference type="InterPro" id="IPR015615">
    <property type="entry name" value="TGF-beta-rel"/>
</dbReference>
<evidence type="ECO:0000256" key="1">
    <source>
        <dbReference type="ARBA" id="ARBA00004613"/>
    </source>
</evidence>
<sequence length="767" mass="85542">MGKLPIILRGGETPDDARAISKEERSAATVVVVGDAVARSGAIADRFPIDRDPNIALREECCGNSGTGGADRPVEVAIDVDAAAKPIATRIGDPACRKRRDAGTIARSRGHTWRESEAVQETETDRSGSTWSYVIDNDRGRNCAVLDALVTSDAEQRNRIAGNDRDVTIAAIASFSARRVRIRDRVTRSNLIVRSERRNRQHGDASPICNRSIGASTDSTEMEKVLCYTTVDSITPLGQNRSSVSPITDTTNISSGSIKNARTSKSTITLEVREPIGSDVNIVYEGIDRDASNHVMQRFTDDPVLSRPSGPIARLIGIADFAKQSRLPGEQVDVSGSSSFSQLSAKIDPGGSRWTKTDYTWRPSPRICFGLRTLLLGLLAMCLLCDVVLAAPSSSSSSLSSTLEHLQTMESFEDGIEEEELVMSRNKLGEDELEIIRKSIVQGLGLQRIPDPSKANVSQAEYERAHREYLKRVQLSHNGQETRVRRDLHVFQTTEHPGNRSSFDVSWSVNGNHRHSFYFPVAVPNDVTEDVAVEHATLRFLLRGDHRRPRDLEALVYLRMPASRRLLARRSISQSSMDPTDSRWLELDLTEAVVSWLERDLENSGLELEFLHDGRPAQRDVDHASLNVFTVSEPSIGGRRKRSTPEELMPLHKGRRSKCKGDNNKKCCRHELTVMFKDLKGFDFIVYPKGFDAGYCKGRCPPRYNPAHHHALLQSLLWKEDRKRVPKPCCAPSKLEQLMILYFDENDSTQLQVSYWKNIQVLECACS</sequence>
<dbReference type="InterPro" id="IPR001111">
    <property type="entry name" value="TGF-b_propeptide"/>
</dbReference>
<evidence type="ECO:0000256" key="2">
    <source>
        <dbReference type="ARBA" id="ARBA00006656"/>
    </source>
</evidence>
<dbReference type="Pfam" id="PF00019">
    <property type="entry name" value="TGF_beta"/>
    <property type="match status" value="1"/>
</dbReference>
<feature type="domain" description="TGF-beta family profile" evidence="8">
    <location>
        <begin position="639"/>
        <end position="767"/>
    </location>
</feature>
<dbReference type="InterPro" id="IPR017948">
    <property type="entry name" value="TGFb_CS"/>
</dbReference>
<evidence type="ECO:0000256" key="7">
    <source>
        <dbReference type="SAM" id="MobiDB-lite"/>
    </source>
</evidence>
<organism evidence="9">
    <name type="scientific">Ooceraea biroi</name>
    <name type="common">Clonal raider ant</name>
    <name type="synonym">Cerapachys biroi</name>
    <dbReference type="NCBI Taxonomy" id="2015173"/>
    <lineage>
        <taxon>Eukaryota</taxon>
        <taxon>Metazoa</taxon>
        <taxon>Ecdysozoa</taxon>
        <taxon>Arthropoda</taxon>
        <taxon>Hexapoda</taxon>
        <taxon>Insecta</taxon>
        <taxon>Pterygota</taxon>
        <taxon>Neoptera</taxon>
        <taxon>Endopterygota</taxon>
        <taxon>Hymenoptera</taxon>
        <taxon>Apocrita</taxon>
        <taxon>Aculeata</taxon>
        <taxon>Formicoidea</taxon>
        <taxon>Formicidae</taxon>
        <taxon>Dorylinae</taxon>
        <taxon>Ooceraea</taxon>
    </lineage>
</organism>
<comment type="caution">
    <text evidence="9">The sequence shown here is derived from an EMBL/GenBank/DDBJ whole genome shotgun (WGS) entry which is preliminary data.</text>
</comment>
<dbReference type="PROSITE" id="PS00250">
    <property type="entry name" value="TGF_BETA_1"/>
    <property type="match status" value="1"/>
</dbReference>
<protein>
    <recommendedName>
        <fullName evidence="8">TGF-beta family profile domain-containing protein</fullName>
    </recommendedName>
</protein>